<dbReference type="PROSITE" id="PS50222">
    <property type="entry name" value="EF_HAND_2"/>
    <property type="match status" value="1"/>
</dbReference>
<evidence type="ECO:0000259" key="1">
    <source>
        <dbReference type="PROSITE" id="PS50222"/>
    </source>
</evidence>
<evidence type="ECO:0000313" key="2">
    <source>
        <dbReference type="EMBL" id="CAE2191561.1"/>
    </source>
</evidence>
<gene>
    <name evidence="2" type="ORF">GTHE00462_LOCUS872</name>
    <name evidence="3" type="ORF">GTHE00462_LOCUS874</name>
</gene>
<proteinExistence type="predicted"/>
<dbReference type="GO" id="GO:0005509">
    <property type="term" value="F:calcium ion binding"/>
    <property type="evidence" value="ECO:0007669"/>
    <property type="project" value="InterPro"/>
</dbReference>
<dbReference type="InterPro" id="IPR011992">
    <property type="entry name" value="EF-hand-dom_pair"/>
</dbReference>
<dbReference type="InterPro" id="IPR002048">
    <property type="entry name" value="EF_hand_dom"/>
</dbReference>
<name>A0A6U5VNK0_GUITH</name>
<dbReference type="SUPFAM" id="SSF47473">
    <property type="entry name" value="EF-hand"/>
    <property type="match status" value="1"/>
</dbReference>
<protein>
    <recommendedName>
        <fullName evidence="1">EF-hand domain-containing protein</fullName>
    </recommendedName>
</protein>
<dbReference type="EMBL" id="HBKN01001027">
    <property type="protein sequence ID" value="CAE2191563.1"/>
    <property type="molecule type" value="Transcribed_RNA"/>
</dbReference>
<dbReference type="EMBL" id="HBKN01001023">
    <property type="protein sequence ID" value="CAE2191561.1"/>
    <property type="molecule type" value="Transcribed_RNA"/>
</dbReference>
<dbReference type="Gene3D" id="1.10.238.10">
    <property type="entry name" value="EF-hand"/>
    <property type="match status" value="1"/>
</dbReference>
<accession>A0A6U5VNK0</accession>
<evidence type="ECO:0000313" key="3">
    <source>
        <dbReference type="EMBL" id="CAE2191563.1"/>
    </source>
</evidence>
<dbReference type="AlphaFoldDB" id="A0A6U5VNK0"/>
<sequence length="179" mass="20400">MAAAVAQGLDRKMQRRLKQGLSEEMLYAVRDVFQTFESGTGILDVNSLRAALKSLDHPISHQEAKNLVHDLDQDGCGGIQFYQFAEYLKPILLMDDMRTKIESYFDEFAEVLLEDDVSEPTSDTQKRYLTKSSIRAMADKVGELLPDEEIEEVLQYATDGDDKIDVKTLLKICKELRLY</sequence>
<organism evidence="3">
    <name type="scientific">Guillardia theta</name>
    <name type="common">Cryptophyte</name>
    <name type="synonym">Cryptomonas phi</name>
    <dbReference type="NCBI Taxonomy" id="55529"/>
    <lineage>
        <taxon>Eukaryota</taxon>
        <taxon>Cryptophyceae</taxon>
        <taxon>Pyrenomonadales</taxon>
        <taxon>Geminigeraceae</taxon>
        <taxon>Guillardia</taxon>
    </lineage>
</organism>
<feature type="domain" description="EF-hand" evidence="1">
    <location>
        <begin position="59"/>
        <end position="94"/>
    </location>
</feature>
<reference evidence="3" key="1">
    <citation type="submission" date="2021-01" db="EMBL/GenBank/DDBJ databases">
        <authorList>
            <person name="Corre E."/>
            <person name="Pelletier E."/>
            <person name="Niang G."/>
            <person name="Scheremetjew M."/>
            <person name="Finn R."/>
            <person name="Kale V."/>
            <person name="Holt S."/>
            <person name="Cochrane G."/>
            <person name="Meng A."/>
            <person name="Brown T."/>
            <person name="Cohen L."/>
        </authorList>
    </citation>
    <scope>NUCLEOTIDE SEQUENCE</scope>
    <source>
        <strain evidence="3">CCMP 2712</strain>
    </source>
</reference>